<sequence length="170" mass="18448">MKRLLLLRHAKSAWPEGVEDHERPLGNRGRRDAPRMGAYIAASGLQPDFALVSSARRTQETWGLVELALAGPCPFRTVPSIYEAEPEAILTAIRDAPEESERLLAIGHNPGFESLAALLAPDGDADALARLRTKYPTAGLAVITFDVARWENVAPGAGRLESFVTPKVLK</sequence>
<comment type="caution">
    <text evidence="1">The sequence shown here is derived from an EMBL/GenBank/DDBJ whole genome shotgun (WGS) entry which is preliminary data.</text>
</comment>
<dbReference type="InterPro" id="IPR013078">
    <property type="entry name" value="His_Pase_superF_clade-1"/>
</dbReference>
<dbReference type="PANTHER" id="PTHR47623:SF1">
    <property type="entry name" value="OS09G0287300 PROTEIN"/>
    <property type="match status" value="1"/>
</dbReference>
<dbReference type="CDD" id="cd07067">
    <property type="entry name" value="HP_PGM_like"/>
    <property type="match status" value="1"/>
</dbReference>
<protein>
    <submittedName>
        <fullName evidence="1">Histidine phosphatase family protein</fullName>
    </submittedName>
</protein>
<dbReference type="InterPro" id="IPR029033">
    <property type="entry name" value="His_PPase_superfam"/>
</dbReference>
<dbReference type="RefSeq" id="WP_160861237.1">
    <property type="nucleotide sequence ID" value="NZ_WUMK01000008.1"/>
</dbReference>
<dbReference type="SUPFAM" id="SSF53254">
    <property type="entry name" value="Phosphoglycerate mutase-like"/>
    <property type="match status" value="1"/>
</dbReference>
<gene>
    <name evidence="1" type="ORF">GR138_21170</name>
</gene>
<dbReference type="AlphaFoldDB" id="A0A6N8SFT9"/>
<dbReference type="Gene3D" id="3.40.50.1240">
    <property type="entry name" value="Phosphoglycerate mutase-like"/>
    <property type="match status" value="1"/>
</dbReference>
<dbReference type="OrthoDB" id="9810154at2"/>
<organism evidence="1 2">
    <name type="scientific">Shinella kummerowiae</name>
    <dbReference type="NCBI Taxonomy" id="417745"/>
    <lineage>
        <taxon>Bacteria</taxon>
        <taxon>Pseudomonadati</taxon>
        <taxon>Pseudomonadota</taxon>
        <taxon>Alphaproteobacteria</taxon>
        <taxon>Hyphomicrobiales</taxon>
        <taxon>Rhizobiaceae</taxon>
        <taxon>Shinella</taxon>
    </lineage>
</organism>
<evidence type="ECO:0000313" key="2">
    <source>
        <dbReference type="Proteomes" id="UP000435802"/>
    </source>
</evidence>
<dbReference type="Pfam" id="PF00300">
    <property type="entry name" value="His_Phos_1"/>
    <property type="match status" value="1"/>
</dbReference>
<keyword evidence="2" id="KW-1185">Reference proteome</keyword>
<accession>A0A6N8SFT9</accession>
<proteinExistence type="predicted"/>
<dbReference type="PANTHER" id="PTHR47623">
    <property type="entry name" value="OS09G0287300 PROTEIN"/>
    <property type="match status" value="1"/>
</dbReference>
<reference evidence="1 2" key="1">
    <citation type="submission" date="2019-12" db="EMBL/GenBank/DDBJ databases">
        <title>Shinella kummerowiae sp. nov., a symbiotic bacterium isolated from root nodules of the herbal legume Kummerowia stipulacea.</title>
        <authorList>
            <person name="Gao J."/>
        </authorList>
    </citation>
    <scope>NUCLEOTIDE SEQUENCE [LARGE SCALE GENOMIC DNA]</scope>
    <source>
        <strain evidence="1 2">CCBAU 25048</strain>
    </source>
</reference>
<name>A0A6N8SFT9_9HYPH</name>
<dbReference type="Proteomes" id="UP000435802">
    <property type="component" value="Unassembled WGS sequence"/>
</dbReference>
<evidence type="ECO:0000313" key="1">
    <source>
        <dbReference type="EMBL" id="MXN47719.1"/>
    </source>
</evidence>
<dbReference type="EMBL" id="WUMK01000008">
    <property type="protein sequence ID" value="MXN47719.1"/>
    <property type="molecule type" value="Genomic_DNA"/>
</dbReference>